<evidence type="ECO:0000313" key="2">
    <source>
        <dbReference type="Proteomes" id="UP000681720"/>
    </source>
</evidence>
<dbReference type="AlphaFoldDB" id="A0A8S3HK97"/>
<dbReference type="EMBL" id="CAJOBJ010331236">
    <property type="protein sequence ID" value="CAF5182985.1"/>
    <property type="molecule type" value="Genomic_DNA"/>
</dbReference>
<sequence length="115" mass="14010">MDRSSSSKKISQINTKSNHKNEIIFIFTMEHYESSLDKLDQLMQRYRRQDILRNQHYEDLSQRYYPFIKAFQLPLNHHCIYIHRLTSTEMLNNLINLASEIDYFTIDTQHHIEVY</sequence>
<comment type="caution">
    <text evidence="1">The sequence shown here is derived from an EMBL/GenBank/DDBJ whole genome shotgun (WGS) entry which is preliminary data.</text>
</comment>
<proteinExistence type="predicted"/>
<protein>
    <submittedName>
        <fullName evidence="1">Uncharacterized protein</fullName>
    </submittedName>
</protein>
<reference evidence="1" key="1">
    <citation type="submission" date="2021-02" db="EMBL/GenBank/DDBJ databases">
        <authorList>
            <person name="Nowell W R."/>
        </authorList>
    </citation>
    <scope>NUCLEOTIDE SEQUENCE</scope>
</reference>
<dbReference type="Proteomes" id="UP000681720">
    <property type="component" value="Unassembled WGS sequence"/>
</dbReference>
<accession>A0A8S3HK97</accession>
<evidence type="ECO:0000313" key="1">
    <source>
        <dbReference type="EMBL" id="CAF5182985.1"/>
    </source>
</evidence>
<name>A0A8S3HK97_9BILA</name>
<organism evidence="1 2">
    <name type="scientific">Rotaria magnacalcarata</name>
    <dbReference type="NCBI Taxonomy" id="392030"/>
    <lineage>
        <taxon>Eukaryota</taxon>
        <taxon>Metazoa</taxon>
        <taxon>Spiralia</taxon>
        <taxon>Gnathifera</taxon>
        <taxon>Rotifera</taxon>
        <taxon>Eurotatoria</taxon>
        <taxon>Bdelloidea</taxon>
        <taxon>Philodinida</taxon>
        <taxon>Philodinidae</taxon>
        <taxon>Rotaria</taxon>
    </lineage>
</organism>
<feature type="non-terminal residue" evidence="1">
    <location>
        <position position="1"/>
    </location>
</feature>
<gene>
    <name evidence="1" type="ORF">GIL414_LOCUS69971</name>
</gene>